<sequence>MATLTGGWIGFLSLAIIAFINLAKADVPAFFIFGDSTADVGTNNNLQDCGAKANYPYNGIDYPYSTPTGRFSNGYNSADLIVRQLGNFKISPPPFLSLLERMPTFKRNILRGVNFASGGSGIFKETGRIRFVSFSLSDKGGPKVLGPAEADHLISNFIYIISVGSNDIIEIPFGTPTQKFINKIHFAYANHLKNLYKLGARKFGIISVPPIGCCPAVRVYNSSGGCVDPVNAIARAFYKASDALLQHFSSEFKGVKYSLANAYHMTMSIIDNPIANGFKDVKTACCGNGTVACKEGSNLCANRNDYLFWDWFHPTQAASELAALTLAFAEGPEFVKPMNFSQLARVVV</sequence>
<proteinExistence type="inferred from homology"/>
<evidence type="ECO:0008006" key="7">
    <source>
        <dbReference type="Google" id="ProtNLM"/>
    </source>
</evidence>
<feature type="signal peptide" evidence="4">
    <location>
        <begin position="1"/>
        <end position="25"/>
    </location>
</feature>
<evidence type="ECO:0000313" key="6">
    <source>
        <dbReference type="Proteomes" id="UP001187471"/>
    </source>
</evidence>
<dbReference type="InterPro" id="IPR036514">
    <property type="entry name" value="SGNH_hydro_sf"/>
</dbReference>
<reference evidence="5" key="1">
    <citation type="submission" date="2022-12" db="EMBL/GenBank/DDBJ databases">
        <title>Draft genome assemblies for two species of Escallonia (Escalloniales).</title>
        <authorList>
            <person name="Chanderbali A."/>
            <person name="Dervinis C."/>
            <person name="Anghel I."/>
            <person name="Soltis D."/>
            <person name="Soltis P."/>
            <person name="Zapata F."/>
        </authorList>
    </citation>
    <scope>NUCLEOTIDE SEQUENCE</scope>
    <source>
        <strain evidence="5">UCBG92.1500</strain>
        <tissue evidence="5">Leaf</tissue>
    </source>
</reference>
<organism evidence="5 6">
    <name type="scientific">Escallonia rubra</name>
    <dbReference type="NCBI Taxonomy" id="112253"/>
    <lineage>
        <taxon>Eukaryota</taxon>
        <taxon>Viridiplantae</taxon>
        <taxon>Streptophyta</taxon>
        <taxon>Embryophyta</taxon>
        <taxon>Tracheophyta</taxon>
        <taxon>Spermatophyta</taxon>
        <taxon>Magnoliopsida</taxon>
        <taxon>eudicotyledons</taxon>
        <taxon>Gunneridae</taxon>
        <taxon>Pentapetalae</taxon>
        <taxon>asterids</taxon>
        <taxon>campanulids</taxon>
        <taxon>Escalloniales</taxon>
        <taxon>Escalloniaceae</taxon>
        <taxon>Escallonia</taxon>
    </lineage>
</organism>
<dbReference type="InterPro" id="IPR001087">
    <property type="entry name" value="GDSL"/>
</dbReference>
<dbReference type="AlphaFoldDB" id="A0AA88SEP1"/>
<feature type="chain" id="PRO_5041685199" description="GDSL esterase/lipase" evidence="4">
    <location>
        <begin position="26"/>
        <end position="348"/>
    </location>
</feature>
<dbReference type="EMBL" id="JAVXUO010000903">
    <property type="protein sequence ID" value="KAK2988255.1"/>
    <property type="molecule type" value="Genomic_DNA"/>
</dbReference>
<keyword evidence="4" id="KW-0732">Signal</keyword>
<comment type="similarity">
    <text evidence="1">Belongs to the 'GDSL' lipolytic enzyme family.</text>
</comment>
<keyword evidence="2" id="KW-0378">Hydrolase</keyword>
<keyword evidence="6" id="KW-1185">Reference proteome</keyword>
<evidence type="ECO:0000313" key="5">
    <source>
        <dbReference type="EMBL" id="KAK2988255.1"/>
    </source>
</evidence>
<evidence type="ECO:0000256" key="3">
    <source>
        <dbReference type="ARBA" id="ARBA00022963"/>
    </source>
</evidence>
<comment type="caution">
    <text evidence="5">The sequence shown here is derived from an EMBL/GenBank/DDBJ whole genome shotgun (WGS) entry which is preliminary data.</text>
</comment>
<dbReference type="Gene3D" id="3.40.50.1110">
    <property type="entry name" value="SGNH hydrolase"/>
    <property type="match status" value="1"/>
</dbReference>
<gene>
    <name evidence="5" type="ORF">RJ640_028639</name>
</gene>
<dbReference type="CDD" id="cd01837">
    <property type="entry name" value="SGNH_plant_lipase_like"/>
    <property type="match status" value="1"/>
</dbReference>
<keyword evidence="3" id="KW-0442">Lipid degradation</keyword>
<dbReference type="GO" id="GO:0016788">
    <property type="term" value="F:hydrolase activity, acting on ester bonds"/>
    <property type="evidence" value="ECO:0007669"/>
    <property type="project" value="InterPro"/>
</dbReference>
<accession>A0AA88SEP1</accession>
<protein>
    <recommendedName>
        <fullName evidence="7">GDSL esterase/lipase</fullName>
    </recommendedName>
</protein>
<dbReference type="InterPro" id="IPR051058">
    <property type="entry name" value="GDSL_Est/Lipase"/>
</dbReference>
<keyword evidence="3" id="KW-0443">Lipid metabolism</keyword>
<evidence type="ECO:0000256" key="1">
    <source>
        <dbReference type="ARBA" id="ARBA00008668"/>
    </source>
</evidence>
<evidence type="ECO:0000256" key="4">
    <source>
        <dbReference type="SAM" id="SignalP"/>
    </source>
</evidence>
<evidence type="ECO:0000256" key="2">
    <source>
        <dbReference type="ARBA" id="ARBA00022801"/>
    </source>
</evidence>
<dbReference type="Pfam" id="PF00657">
    <property type="entry name" value="Lipase_GDSL"/>
    <property type="match status" value="1"/>
</dbReference>
<dbReference type="SUPFAM" id="SSF52266">
    <property type="entry name" value="SGNH hydrolase"/>
    <property type="match status" value="1"/>
</dbReference>
<dbReference type="PANTHER" id="PTHR45648:SF180">
    <property type="entry name" value="OS04G0561800 PROTEIN"/>
    <property type="match status" value="1"/>
</dbReference>
<dbReference type="PANTHER" id="PTHR45648">
    <property type="entry name" value="GDSL LIPASE/ACYLHYDROLASE FAMILY PROTEIN (AFU_ORTHOLOGUE AFUA_4G14700)"/>
    <property type="match status" value="1"/>
</dbReference>
<dbReference type="Proteomes" id="UP001187471">
    <property type="component" value="Unassembled WGS sequence"/>
</dbReference>
<name>A0AA88SEP1_9ASTE</name>
<dbReference type="InterPro" id="IPR035669">
    <property type="entry name" value="SGNH_plant_lipase-like"/>
</dbReference>
<dbReference type="GO" id="GO:0016042">
    <property type="term" value="P:lipid catabolic process"/>
    <property type="evidence" value="ECO:0007669"/>
    <property type="project" value="UniProtKB-KW"/>
</dbReference>